<keyword evidence="3" id="KW-0677">Repeat</keyword>
<evidence type="ECO:0000256" key="3">
    <source>
        <dbReference type="ARBA" id="ARBA00022737"/>
    </source>
</evidence>
<name>A0A7R8CHM3_LEPSM</name>
<dbReference type="OrthoDB" id="76388at2759"/>
<evidence type="ECO:0000313" key="8">
    <source>
        <dbReference type="Proteomes" id="UP000675881"/>
    </source>
</evidence>
<dbReference type="SMART" id="SM00494">
    <property type="entry name" value="ChtBD2"/>
    <property type="match status" value="2"/>
</dbReference>
<dbReference type="PANTHER" id="PTHR23301">
    <property type="entry name" value="CHITIN BINDING PERITROPHIN-A"/>
    <property type="match status" value="1"/>
</dbReference>
<proteinExistence type="predicted"/>
<dbReference type="Pfam" id="PF01607">
    <property type="entry name" value="CBM_14"/>
    <property type="match status" value="2"/>
</dbReference>
<dbReference type="Proteomes" id="UP000675881">
    <property type="component" value="Chromosome 10"/>
</dbReference>
<sequence>MLRLCFIVLGLSIIVSGKYPCTTPGFFRDPDNCQHFYRCVNWYGNYFTSFAFNCPLGTAFDESISVCNHIGLVSECSKSKPLVVFNPIPTPESSASKPIRKPVTPPFTVPNPPLNTPKPPTLFNPFLTSKRPFTPPHPTTTASTTTSFTTTTSNTPRPFVPLFIDNVDDLTTTQKTVPINEPSTPINSSAYEVDPLSLYACPEPGFYPYERNCNEFYVCQEVLPGILISEQLYSCPKRYLFDEVTSRCQRASKVTCIKFESLSPESDEISAKRGILVVHEQFLDLFFSTPLDYNEHFNR</sequence>
<dbReference type="GO" id="GO:0008061">
    <property type="term" value="F:chitin binding"/>
    <property type="evidence" value="ECO:0007669"/>
    <property type="project" value="UniProtKB-KW"/>
</dbReference>
<feature type="domain" description="Chitin-binding type-2" evidence="6">
    <location>
        <begin position="18"/>
        <end position="78"/>
    </location>
</feature>
<evidence type="ECO:0000256" key="2">
    <source>
        <dbReference type="ARBA" id="ARBA00022729"/>
    </source>
</evidence>
<feature type="domain" description="Chitin-binding type-2" evidence="6">
    <location>
        <begin position="198"/>
        <end position="258"/>
    </location>
</feature>
<dbReference type="PANTHER" id="PTHR23301:SF0">
    <property type="entry name" value="CHITIN-BINDING TYPE-2 DOMAIN-CONTAINING PROTEIN-RELATED"/>
    <property type="match status" value="1"/>
</dbReference>
<dbReference type="InterPro" id="IPR036508">
    <property type="entry name" value="Chitin-bd_dom_sf"/>
</dbReference>
<dbReference type="AlphaFoldDB" id="A0A7R8CHM3"/>
<keyword evidence="4" id="KW-1015">Disulfide bond</keyword>
<dbReference type="InterPro" id="IPR002557">
    <property type="entry name" value="Chitin-bd_dom"/>
</dbReference>
<dbReference type="InterPro" id="IPR051940">
    <property type="entry name" value="Chitin_bind-dev_reg"/>
</dbReference>
<dbReference type="GO" id="GO:0005576">
    <property type="term" value="C:extracellular region"/>
    <property type="evidence" value="ECO:0007669"/>
    <property type="project" value="InterPro"/>
</dbReference>
<dbReference type="PROSITE" id="PS50940">
    <property type="entry name" value="CHIT_BIND_II"/>
    <property type="match status" value="2"/>
</dbReference>
<reference evidence="7" key="1">
    <citation type="submission" date="2021-02" db="EMBL/GenBank/DDBJ databases">
        <authorList>
            <person name="Bekaert M."/>
        </authorList>
    </citation>
    <scope>NUCLEOTIDE SEQUENCE</scope>
    <source>
        <strain evidence="7">IoA-00</strain>
    </source>
</reference>
<accession>A0A7R8CHM3</accession>
<organism evidence="7 8">
    <name type="scientific">Lepeophtheirus salmonis</name>
    <name type="common">Salmon louse</name>
    <name type="synonym">Caligus salmonis</name>
    <dbReference type="NCBI Taxonomy" id="72036"/>
    <lineage>
        <taxon>Eukaryota</taxon>
        <taxon>Metazoa</taxon>
        <taxon>Ecdysozoa</taxon>
        <taxon>Arthropoda</taxon>
        <taxon>Crustacea</taxon>
        <taxon>Multicrustacea</taxon>
        <taxon>Hexanauplia</taxon>
        <taxon>Copepoda</taxon>
        <taxon>Siphonostomatoida</taxon>
        <taxon>Caligidae</taxon>
        <taxon>Lepeophtheirus</taxon>
    </lineage>
</organism>
<keyword evidence="8" id="KW-1185">Reference proteome</keyword>
<protein>
    <submittedName>
        <fullName evidence="7">(salmon louse) hypothetical protein</fullName>
    </submittedName>
</protein>
<keyword evidence="2" id="KW-0732">Signal</keyword>
<evidence type="ECO:0000313" key="7">
    <source>
        <dbReference type="EMBL" id="CAF2792534.1"/>
    </source>
</evidence>
<gene>
    <name evidence="7" type="ORF">LSAA_2740</name>
</gene>
<keyword evidence="1" id="KW-0147">Chitin-binding</keyword>
<dbReference type="EMBL" id="HG994589">
    <property type="protein sequence ID" value="CAF2792534.1"/>
    <property type="molecule type" value="Genomic_DNA"/>
</dbReference>
<keyword evidence="5" id="KW-0325">Glycoprotein</keyword>
<dbReference type="Gene3D" id="2.170.140.10">
    <property type="entry name" value="Chitin binding domain"/>
    <property type="match status" value="2"/>
</dbReference>
<evidence type="ECO:0000256" key="1">
    <source>
        <dbReference type="ARBA" id="ARBA00022669"/>
    </source>
</evidence>
<evidence type="ECO:0000256" key="4">
    <source>
        <dbReference type="ARBA" id="ARBA00023157"/>
    </source>
</evidence>
<dbReference type="SUPFAM" id="SSF57625">
    <property type="entry name" value="Invertebrate chitin-binding proteins"/>
    <property type="match status" value="2"/>
</dbReference>
<evidence type="ECO:0000259" key="6">
    <source>
        <dbReference type="PROSITE" id="PS50940"/>
    </source>
</evidence>
<evidence type="ECO:0000256" key="5">
    <source>
        <dbReference type="ARBA" id="ARBA00023180"/>
    </source>
</evidence>